<sequence>MKKLLNDFIKNEDGVTAIEYAVMGVALAGSLALIMGSGTATGGGTGFLGELSKAFNSIAKNMGQGS</sequence>
<dbReference type="RefSeq" id="WP_171802644.1">
    <property type="nucleotide sequence ID" value="NZ_CP053543.1"/>
</dbReference>
<evidence type="ECO:0000313" key="1">
    <source>
        <dbReference type="EMBL" id="QJY38380.1"/>
    </source>
</evidence>
<dbReference type="InterPro" id="IPR007047">
    <property type="entry name" value="Flp_Fap"/>
</dbReference>
<organism evidence="1 2">
    <name type="scientific">Vibrio europaeus</name>
    <dbReference type="NCBI Taxonomy" id="300876"/>
    <lineage>
        <taxon>Bacteria</taxon>
        <taxon>Pseudomonadati</taxon>
        <taxon>Pseudomonadota</taxon>
        <taxon>Gammaproteobacteria</taxon>
        <taxon>Vibrionales</taxon>
        <taxon>Vibrionaceae</taxon>
        <taxon>Vibrio</taxon>
        <taxon>Vibrio oreintalis group</taxon>
    </lineage>
</organism>
<reference evidence="1 2" key="1">
    <citation type="submission" date="2020-05" db="EMBL/GenBank/DDBJ databases">
        <title>First description outside Europe of the emergent pathogen for shellfish aquaculture Vibrio europaeus.</title>
        <authorList>
            <person name="Dubert J."/>
            <person name="Rojas R."/>
        </authorList>
    </citation>
    <scope>NUCLEOTIDE SEQUENCE [LARGE SCALE GENOMIC DNA]</scope>
    <source>
        <strain evidence="1 2">NPI-1</strain>
    </source>
</reference>
<dbReference type="Pfam" id="PF04964">
    <property type="entry name" value="Flp_Fap"/>
    <property type="match status" value="1"/>
</dbReference>
<proteinExistence type="predicted"/>
<protein>
    <submittedName>
        <fullName evidence="1">Flp family type IVb pilin</fullName>
    </submittedName>
</protein>
<gene>
    <name evidence="1" type="ORF">HOO69_17530</name>
</gene>
<dbReference type="Proteomes" id="UP000501443">
    <property type="component" value="Chromosome 2"/>
</dbReference>
<accession>A0AAE7DZ97</accession>
<dbReference type="EMBL" id="CP053543">
    <property type="protein sequence ID" value="QJY38380.1"/>
    <property type="molecule type" value="Genomic_DNA"/>
</dbReference>
<name>A0AAE7DZ97_9VIBR</name>
<evidence type="ECO:0000313" key="2">
    <source>
        <dbReference type="Proteomes" id="UP000501443"/>
    </source>
</evidence>
<dbReference type="AlphaFoldDB" id="A0AAE7DZ97"/>